<evidence type="ECO:0000313" key="3">
    <source>
        <dbReference type="Proteomes" id="UP000219465"/>
    </source>
</evidence>
<sequence>MTALSVEARQTIHATSIVIGQAGLLFLGPSGSGKTGIAFSCLAEAWALGWYAALIADDRTCLAIHGDHCIASCPEPIRGMMELRGTGIVPVRCIDRALMHCAVSLGDASAASRIPPEDETFSCNGASMPLLRLWHDGAGSPLARIRAARPQLFSGC</sequence>
<dbReference type="InterPro" id="IPR027417">
    <property type="entry name" value="P-loop_NTPase"/>
</dbReference>
<dbReference type="AlphaFoldDB" id="A0A286IA42"/>
<name>A0A286IA42_9HYPH</name>
<proteinExistence type="predicted"/>
<keyword evidence="3" id="KW-1185">Reference proteome</keyword>
<keyword evidence="2" id="KW-0808">Transferase</keyword>
<dbReference type="GO" id="GO:0006109">
    <property type="term" value="P:regulation of carbohydrate metabolic process"/>
    <property type="evidence" value="ECO:0007669"/>
    <property type="project" value="InterPro"/>
</dbReference>
<dbReference type="Gene3D" id="3.40.50.300">
    <property type="entry name" value="P-loop containing nucleotide triphosphate hydrolases"/>
    <property type="match status" value="1"/>
</dbReference>
<dbReference type="EMBL" id="OCPC01000002">
    <property type="protein sequence ID" value="SOE16988.1"/>
    <property type="molecule type" value="Genomic_DNA"/>
</dbReference>
<dbReference type="Pfam" id="PF07475">
    <property type="entry name" value="Hpr_kinase_C"/>
    <property type="match status" value="1"/>
</dbReference>
<dbReference type="RefSeq" id="WP_097107172.1">
    <property type="nucleotide sequence ID" value="NZ_OCPC01000002.1"/>
</dbReference>
<accession>A0A286IA42</accession>
<protein>
    <submittedName>
        <fullName evidence="2">Hpr(Ser) kinase/phosphatase</fullName>
    </submittedName>
</protein>
<gene>
    <name evidence="2" type="ORF">SAMN05877838_1875</name>
</gene>
<organism evidence="2 3">
    <name type="scientific">Hoeflea halophila</name>
    <dbReference type="NCBI Taxonomy" id="714899"/>
    <lineage>
        <taxon>Bacteria</taxon>
        <taxon>Pseudomonadati</taxon>
        <taxon>Pseudomonadota</taxon>
        <taxon>Alphaproteobacteria</taxon>
        <taxon>Hyphomicrobiales</taxon>
        <taxon>Rhizobiaceae</taxon>
        <taxon>Hoeflea</taxon>
    </lineage>
</organism>
<dbReference type="OrthoDB" id="8326226at2"/>
<evidence type="ECO:0000259" key="1">
    <source>
        <dbReference type="Pfam" id="PF07475"/>
    </source>
</evidence>
<keyword evidence="2" id="KW-0418">Kinase</keyword>
<dbReference type="Proteomes" id="UP000219465">
    <property type="component" value="Unassembled WGS sequence"/>
</dbReference>
<dbReference type="GO" id="GO:0005524">
    <property type="term" value="F:ATP binding"/>
    <property type="evidence" value="ECO:0007669"/>
    <property type="project" value="InterPro"/>
</dbReference>
<dbReference type="GO" id="GO:0000155">
    <property type="term" value="F:phosphorelay sensor kinase activity"/>
    <property type="evidence" value="ECO:0007669"/>
    <property type="project" value="InterPro"/>
</dbReference>
<dbReference type="SUPFAM" id="SSF53795">
    <property type="entry name" value="PEP carboxykinase-like"/>
    <property type="match status" value="1"/>
</dbReference>
<dbReference type="InterPro" id="IPR011104">
    <property type="entry name" value="Hpr_kin/Pase_C"/>
</dbReference>
<feature type="domain" description="HPr kinase/phosphorylase C-terminal" evidence="1">
    <location>
        <begin position="8"/>
        <end position="92"/>
    </location>
</feature>
<evidence type="ECO:0000313" key="2">
    <source>
        <dbReference type="EMBL" id="SOE16988.1"/>
    </source>
</evidence>
<reference evidence="3" key="1">
    <citation type="submission" date="2017-08" db="EMBL/GenBank/DDBJ databases">
        <authorList>
            <person name="Varghese N."/>
            <person name="Submissions S."/>
        </authorList>
    </citation>
    <scope>NUCLEOTIDE SEQUENCE [LARGE SCALE GENOMIC DNA]</scope>
    <source>
        <strain evidence="3">KCTC 23107</strain>
    </source>
</reference>